<proteinExistence type="predicted"/>
<keyword evidence="2" id="KW-1185">Reference proteome</keyword>
<dbReference type="AlphaFoldDB" id="A0A069D0R1"/>
<gene>
    <name evidence="1" type="ORF">JCM15093_1146</name>
</gene>
<accession>A0A069D0R1</accession>
<dbReference type="eggNOG" id="COG3250">
    <property type="taxonomic scope" value="Bacteria"/>
</dbReference>
<comment type="caution">
    <text evidence="1">The sequence shown here is derived from an EMBL/GenBank/DDBJ whole genome shotgun (WGS) entry which is preliminary data.</text>
</comment>
<organism evidence="1 2">
    <name type="scientific">Bacteroides graminisolvens DSM 19988 = JCM 15093</name>
    <dbReference type="NCBI Taxonomy" id="1121097"/>
    <lineage>
        <taxon>Bacteria</taxon>
        <taxon>Pseudomonadati</taxon>
        <taxon>Bacteroidota</taxon>
        <taxon>Bacteroidia</taxon>
        <taxon>Bacteroidales</taxon>
        <taxon>Bacteroidaceae</taxon>
        <taxon>Bacteroides</taxon>
    </lineage>
</organism>
<evidence type="ECO:0000313" key="1">
    <source>
        <dbReference type="EMBL" id="GAK36012.1"/>
    </source>
</evidence>
<sequence>MNQGEVYVTDSLDSKAQQILEQGGNVLITAAGKISYGKEVVQYFTPVFWNTSWFKMRPPHTTGILVNDKHPLFKNFPTEFHSNLQWWELLNKAQVMQFTEFPDHFQPLIQSIDTWFVSRKIGMLFEANVLKGKLIMTSMDLTSRLDQRVVARQMYKSVLDYMNSDSFRPAEQVDIEIIRNLFIKKAPKIDSFTKDSPDELKPVKGNKGI</sequence>
<dbReference type="Proteomes" id="UP000027601">
    <property type="component" value="Unassembled WGS sequence"/>
</dbReference>
<reference evidence="1 2" key="1">
    <citation type="journal article" date="2015" name="Microbes Environ.">
        <title>Distribution and evolution of nitrogen fixation genes in the phylum bacteroidetes.</title>
        <authorList>
            <person name="Inoue J."/>
            <person name="Oshima K."/>
            <person name="Suda W."/>
            <person name="Sakamoto M."/>
            <person name="Iino T."/>
            <person name="Noda S."/>
            <person name="Hongoh Y."/>
            <person name="Hattori M."/>
            <person name="Ohkuma M."/>
        </authorList>
    </citation>
    <scope>NUCLEOTIDE SEQUENCE [LARGE SCALE GENOMIC DNA]</scope>
    <source>
        <strain evidence="1 2">JCM 15093</strain>
    </source>
</reference>
<dbReference type="EMBL" id="BAJS01000004">
    <property type="protein sequence ID" value="GAK36012.1"/>
    <property type="molecule type" value="Genomic_DNA"/>
</dbReference>
<protein>
    <submittedName>
        <fullName evidence="1">Beta-galactosidase</fullName>
    </submittedName>
</protein>
<evidence type="ECO:0000313" key="2">
    <source>
        <dbReference type="Proteomes" id="UP000027601"/>
    </source>
</evidence>
<name>A0A069D0R1_9BACE</name>